<reference evidence="1 2" key="1">
    <citation type="submission" date="2014-07" db="EMBL/GenBank/DDBJ databases">
        <authorList>
            <person name="McCorrison J."/>
            <person name="Sanka R."/>
            <person name="Torralba M."/>
            <person name="Gillis M."/>
            <person name="Haft D.H."/>
            <person name="Methe B."/>
            <person name="Sutton G."/>
            <person name="Nelson K.E."/>
        </authorList>
    </citation>
    <scope>NUCLEOTIDE SEQUENCE [LARGE SCALE GENOMIC DNA]</scope>
    <source>
        <strain evidence="1 2">DNF00058</strain>
    </source>
</reference>
<evidence type="ECO:0000313" key="1">
    <source>
        <dbReference type="EMBL" id="KGF49983.1"/>
    </source>
</evidence>
<dbReference type="EMBL" id="JRNU01000098">
    <property type="protein sequence ID" value="KGF49983.1"/>
    <property type="molecule type" value="Genomic_DNA"/>
</dbReference>
<dbReference type="AlphaFoldDB" id="A0A096ASC8"/>
<dbReference type="Proteomes" id="UP000029614">
    <property type="component" value="Unassembled WGS sequence"/>
</dbReference>
<proteinExistence type="predicted"/>
<keyword evidence="2" id="KW-1185">Reference proteome</keyword>
<evidence type="ECO:0000313" key="2">
    <source>
        <dbReference type="Proteomes" id="UP000029614"/>
    </source>
</evidence>
<organism evidence="1 2">
    <name type="scientific">Prevotella amnii DNF00058</name>
    <dbReference type="NCBI Taxonomy" id="1401066"/>
    <lineage>
        <taxon>Bacteria</taxon>
        <taxon>Pseudomonadati</taxon>
        <taxon>Bacteroidota</taxon>
        <taxon>Bacteroidia</taxon>
        <taxon>Bacteroidales</taxon>
        <taxon>Prevotellaceae</taxon>
        <taxon>Prevotella</taxon>
    </lineage>
</organism>
<comment type="caution">
    <text evidence="1">The sequence shown here is derived from an EMBL/GenBank/DDBJ whole genome shotgun (WGS) entry which is preliminary data.</text>
</comment>
<keyword evidence="1" id="KW-0540">Nuclease</keyword>
<keyword evidence="1" id="KW-0255">Endonuclease</keyword>
<keyword evidence="1" id="KW-0378">Hydrolase</keyword>
<accession>A0A096ASC8</accession>
<dbReference type="GO" id="GO:0004519">
    <property type="term" value="F:endonuclease activity"/>
    <property type="evidence" value="ECO:0007669"/>
    <property type="project" value="UniProtKB-KW"/>
</dbReference>
<name>A0A096ASC8_9BACT</name>
<dbReference type="OrthoDB" id="9796209at2"/>
<protein>
    <submittedName>
        <fullName evidence="1">Restriction endonuclease NspV</fullName>
    </submittedName>
</protein>
<dbReference type="RefSeq" id="WP_019036757.1">
    <property type="nucleotide sequence ID" value="NZ_JRNU01000098.1"/>
</dbReference>
<sequence length="225" mass="25262">MTKKTLNIAELQIAAKKFCENESGLYRSELFGVTDGKAVGTFVEHLFQEYLEQQYEMIAGSSANGLDLPSVNTDIKVTSIKQPQSSCPFKDSKQKIYGLGYNLIVFVYQKTDDARTKKGSLNFLSCSFIESSRTADYQTTTGILNIIANNGNADDIFAFLIDHQIPSDEVTLMKMAEDILKNPPKVGYLTISNALQWRLQYRRIVNLTEIVDGIIQIIKYSDDSE</sequence>
<gene>
    <name evidence="1" type="ORF">HMPREF9302_10430</name>
</gene>